<reference evidence="1" key="1">
    <citation type="submission" date="2020-04" db="EMBL/GenBank/DDBJ databases">
        <authorList>
            <person name="Chiriac C."/>
            <person name="Salcher M."/>
            <person name="Ghai R."/>
            <person name="Kavagutti S V."/>
        </authorList>
    </citation>
    <scope>NUCLEOTIDE SEQUENCE</scope>
</reference>
<proteinExistence type="predicted"/>
<accession>A0A6J5NPL1</accession>
<dbReference type="EMBL" id="LR796690">
    <property type="protein sequence ID" value="CAB4159706.1"/>
    <property type="molecule type" value="Genomic_DNA"/>
</dbReference>
<sequence>MTAPITTLRATVAAALANNNVWNTYSFPPPTITANSVIVVPDDPYISPSNNTYATVSPMANLKIIMTVPMLDNHGNLNGIETMAVAVFNKLATSNIVMNIGSMSAPTVLDVQSGTLLTADYRISILTSWS</sequence>
<evidence type="ECO:0000313" key="1">
    <source>
        <dbReference type="EMBL" id="CAB4159706.1"/>
    </source>
</evidence>
<organism evidence="1">
    <name type="scientific">uncultured Caudovirales phage</name>
    <dbReference type="NCBI Taxonomy" id="2100421"/>
    <lineage>
        <taxon>Viruses</taxon>
        <taxon>Duplodnaviria</taxon>
        <taxon>Heunggongvirae</taxon>
        <taxon>Uroviricota</taxon>
        <taxon>Caudoviricetes</taxon>
        <taxon>Peduoviridae</taxon>
        <taxon>Maltschvirus</taxon>
        <taxon>Maltschvirus maltsch</taxon>
    </lineage>
</organism>
<gene>
    <name evidence="1" type="ORF">UFOVP720_5</name>
</gene>
<name>A0A6J5NPL1_9CAUD</name>
<protein>
    <submittedName>
        <fullName evidence="1">Uncharacterized protein</fullName>
    </submittedName>
</protein>